<sequence length="102" mass="11999">MPGYSFPPDLIAIVVSYLTLSPSYNPHIFQPLERVGQYACINRKWQMVVERHTFSTLDLTTLERLTQFEQIVAKNLQRRAYVHRINLVVQLEAYDLMARARF</sequence>
<reference evidence="1 2" key="1">
    <citation type="submission" date="2019-06" db="EMBL/GenBank/DDBJ databases">
        <title>Wine fermentation using esterase from Monascus purpureus.</title>
        <authorList>
            <person name="Geng C."/>
            <person name="Zhang Y."/>
        </authorList>
    </citation>
    <scope>NUCLEOTIDE SEQUENCE [LARGE SCALE GENOMIC DNA]</scope>
    <source>
        <strain evidence="1">HQ1</strain>
    </source>
</reference>
<proteinExistence type="predicted"/>
<protein>
    <recommendedName>
        <fullName evidence="3">F-box domain-containing protein</fullName>
    </recommendedName>
</protein>
<comment type="caution">
    <text evidence="1">The sequence shown here is derived from an EMBL/GenBank/DDBJ whole genome shotgun (WGS) entry which is preliminary data.</text>
</comment>
<evidence type="ECO:0000313" key="2">
    <source>
        <dbReference type="Proteomes" id="UP000319663"/>
    </source>
</evidence>
<dbReference type="EMBL" id="VIFY01000003">
    <property type="protein sequence ID" value="TQB77152.1"/>
    <property type="molecule type" value="Genomic_DNA"/>
</dbReference>
<keyword evidence="2" id="KW-1185">Reference proteome</keyword>
<dbReference type="Proteomes" id="UP000319663">
    <property type="component" value="Unassembled WGS sequence"/>
</dbReference>
<dbReference type="AlphaFoldDB" id="A0A507R318"/>
<evidence type="ECO:0008006" key="3">
    <source>
        <dbReference type="Google" id="ProtNLM"/>
    </source>
</evidence>
<evidence type="ECO:0000313" key="1">
    <source>
        <dbReference type="EMBL" id="TQB77152.1"/>
    </source>
</evidence>
<name>A0A507R318_MONPU</name>
<dbReference type="STRING" id="5098.A0A507R318"/>
<accession>A0A507R318</accession>
<organism evidence="1 2">
    <name type="scientific">Monascus purpureus</name>
    <name type="common">Red mold</name>
    <name type="synonym">Monascus anka</name>
    <dbReference type="NCBI Taxonomy" id="5098"/>
    <lineage>
        <taxon>Eukaryota</taxon>
        <taxon>Fungi</taxon>
        <taxon>Dikarya</taxon>
        <taxon>Ascomycota</taxon>
        <taxon>Pezizomycotina</taxon>
        <taxon>Eurotiomycetes</taxon>
        <taxon>Eurotiomycetidae</taxon>
        <taxon>Eurotiales</taxon>
        <taxon>Aspergillaceae</taxon>
        <taxon>Monascus</taxon>
    </lineage>
</organism>
<gene>
    <name evidence="1" type="ORF">MPDQ_004552</name>
</gene>